<evidence type="ECO:0000256" key="2">
    <source>
        <dbReference type="ARBA" id="ARBA00022801"/>
    </source>
</evidence>
<comment type="caution">
    <text evidence="4">The sequence shown here is derived from an EMBL/GenBank/DDBJ whole genome shotgun (WGS) entry which is preliminary data.</text>
</comment>
<dbReference type="Gene3D" id="3.60.21.10">
    <property type="match status" value="1"/>
</dbReference>
<dbReference type="GO" id="GO:0008758">
    <property type="term" value="F:UDP-2,3-diacylglucosamine hydrolase activity"/>
    <property type="evidence" value="ECO:0007669"/>
    <property type="project" value="TreeGrafter"/>
</dbReference>
<gene>
    <name evidence="4" type="ORF">JCM15548_12347</name>
</gene>
<sequence>MREAVKLVNAEQPDMILFTGDLVNNFAEEVNGWETIFAELKAPMGKYSILGNHDYGNYSRWSSKAQKEANFAGIVDGHRKIGFTLLRNESLVLNRKGDSIGLGGVENWGTASQPRKGDLNMASQGLKDQPFNLLMSHDPDHWDKQILPQDFFDLTLAGHTHGMQFGIEKGDFKWSPAQYIQKRWAGIYREGNKFLYVNRGLGYHGLPARVGMPPEITIIELRKGPVGTEPLKA</sequence>
<dbReference type="InterPro" id="IPR051158">
    <property type="entry name" value="Metallophosphoesterase_sf"/>
</dbReference>
<dbReference type="SUPFAM" id="SSF56300">
    <property type="entry name" value="Metallo-dependent phosphatases"/>
    <property type="match status" value="1"/>
</dbReference>
<proteinExistence type="predicted"/>
<keyword evidence="5" id="KW-1185">Reference proteome</keyword>
<feature type="domain" description="Calcineurin-like phosphoesterase" evidence="3">
    <location>
        <begin position="3"/>
        <end position="162"/>
    </location>
</feature>
<dbReference type="Proteomes" id="UP000032900">
    <property type="component" value="Unassembled WGS sequence"/>
</dbReference>
<reference evidence="4 5" key="1">
    <citation type="journal article" date="2015" name="Microbes Environ.">
        <title>Distribution and evolution of nitrogen fixation genes in the phylum bacteroidetes.</title>
        <authorList>
            <person name="Inoue J."/>
            <person name="Oshima K."/>
            <person name="Suda W."/>
            <person name="Sakamoto M."/>
            <person name="Iino T."/>
            <person name="Noda S."/>
            <person name="Hongoh Y."/>
            <person name="Hattori M."/>
            <person name="Ohkuma M."/>
        </authorList>
    </citation>
    <scope>NUCLEOTIDE SEQUENCE [LARGE SCALE GENOMIC DNA]</scope>
    <source>
        <strain evidence="4">JCM 15548</strain>
    </source>
</reference>
<dbReference type="PANTHER" id="PTHR31302:SF31">
    <property type="entry name" value="PHOSPHODIESTERASE YAEI"/>
    <property type="match status" value="1"/>
</dbReference>
<dbReference type="PANTHER" id="PTHR31302">
    <property type="entry name" value="TRANSMEMBRANE PROTEIN WITH METALLOPHOSPHOESTERASE DOMAIN-RELATED"/>
    <property type="match status" value="1"/>
</dbReference>
<dbReference type="InterPro" id="IPR004843">
    <property type="entry name" value="Calcineurin-like_PHP"/>
</dbReference>
<dbReference type="STRING" id="1236989.JCM15548_12347"/>
<evidence type="ECO:0000313" key="5">
    <source>
        <dbReference type="Proteomes" id="UP000032900"/>
    </source>
</evidence>
<accession>A0A0E9LZ02</accession>
<name>A0A0E9LZ02_9BACT</name>
<dbReference type="RefSeq" id="WP_227625664.1">
    <property type="nucleotide sequence ID" value="NZ_BAZW01000018.1"/>
</dbReference>
<protein>
    <submittedName>
        <fullName evidence="4">Putative phosphoesterase</fullName>
    </submittedName>
</protein>
<keyword evidence="1" id="KW-0479">Metal-binding</keyword>
<dbReference type="GO" id="GO:0016020">
    <property type="term" value="C:membrane"/>
    <property type="evidence" value="ECO:0007669"/>
    <property type="project" value="GOC"/>
</dbReference>
<dbReference type="AlphaFoldDB" id="A0A0E9LZ02"/>
<evidence type="ECO:0000259" key="3">
    <source>
        <dbReference type="Pfam" id="PF00149"/>
    </source>
</evidence>
<evidence type="ECO:0000256" key="1">
    <source>
        <dbReference type="ARBA" id="ARBA00022723"/>
    </source>
</evidence>
<dbReference type="CDD" id="cd07385">
    <property type="entry name" value="MPP_YkuE_C"/>
    <property type="match status" value="1"/>
</dbReference>
<organism evidence="4 5">
    <name type="scientific">Geofilum rubicundum JCM 15548</name>
    <dbReference type="NCBI Taxonomy" id="1236989"/>
    <lineage>
        <taxon>Bacteria</taxon>
        <taxon>Pseudomonadati</taxon>
        <taxon>Bacteroidota</taxon>
        <taxon>Bacteroidia</taxon>
        <taxon>Marinilabiliales</taxon>
        <taxon>Marinilabiliaceae</taxon>
        <taxon>Geofilum</taxon>
    </lineage>
</organism>
<keyword evidence="2" id="KW-0378">Hydrolase</keyword>
<dbReference type="GO" id="GO:0046872">
    <property type="term" value="F:metal ion binding"/>
    <property type="evidence" value="ECO:0007669"/>
    <property type="project" value="UniProtKB-KW"/>
</dbReference>
<evidence type="ECO:0000313" key="4">
    <source>
        <dbReference type="EMBL" id="GAO30095.1"/>
    </source>
</evidence>
<dbReference type="GO" id="GO:0009245">
    <property type="term" value="P:lipid A biosynthetic process"/>
    <property type="evidence" value="ECO:0007669"/>
    <property type="project" value="TreeGrafter"/>
</dbReference>
<dbReference type="EMBL" id="BAZW01000018">
    <property type="protein sequence ID" value="GAO30095.1"/>
    <property type="molecule type" value="Genomic_DNA"/>
</dbReference>
<dbReference type="Pfam" id="PF00149">
    <property type="entry name" value="Metallophos"/>
    <property type="match status" value="1"/>
</dbReference>
<dbReference type="InterPro" id="IPR029052">
    <property type="entry name" value="Metallo-depent_PP-like"/>
</dbReference>